<organism evidence="8 9">
    <name type="scientific">Tigriopus californicus</name>
    <name type="common">Marine copepod</name>
    <dbReference type="NCBI Taxonomy" id="6832"/>
    <lineage>
        <taxon>Eukaryota</taxon>
        <taxon>Metazoa</taxon>
        <taxon>Ecdysozoa</taxon>
        <taxon>Arthropoda</taxon>
        <taxon>Crustacea</taxon>
        <taxon>Multicrustacea</taxon>
        <taxon>Hexanauplia</taxon>
        <taxon>Copepoda</taxon>
        <taxon>Harpacticoida</taxon>
        <taxon>Harpacticidae</taxon>
        <taxon>Tigriopus</taxon>
    </lineage>
</organism>
<feature type="transmembrane region" description="Helical" evidence="6">
    <location>
        <begin position="327"/>
        <end position="346"/>
    </location>
</feature>
<dbReference type="PANTHER" id="PTHR43385:SF1">
    <property type="entry name" value="RIBOFLAVIN TRANSPORTER RIBJ"/>
    <property type="match status" value="1"/>
</dbReference>
<dbReference type="InterPro" id="IPR052983">
    <property type="entry name" value="MFS_Riboflavin_Transporter"/>
</dbReference>
<dbReference type="Pfam" id="PF07690">
    <property type="entry name" value="MFS_1"/>
    <property type="match status" value="1"/>
</dbReference>
<feature type="domain" description="Major facilitator superfamily (MFS) profile" evidence="7">
    <location>
        <begin position="11"/>
        <end position="473"/>
    </location>
</feature>
<feature type="transmembrane region" description="Helical" evidence="6">
    <location>
        <begin position="194"/>
        <end position="214"/>
    </location>
</feature>
<evidence type="ECO:0000256" key="5">
    <source>
        <dbReference type="ARBA" id="ARBA00023136"/>
    </source>
</evidence>
<feature type="transmembrane region" description="Helical" evidence="6">
    <location>
        <begin position="358"/>
        <end position="377"/>
    </location>
</feature>
<evidence type="ECO:0000256" key="2">
    <source>
        <dbReference type="ARBA" id="ARBA00022448"/>
    </source>
</evidence>
<feature type="transmembrane region" description="Helical" evidence="6">
    <location>
        <begin position="97"/>
        <end position="123"/>
    </location>
</feature>
<dbReference type="Proteomes" id="UP000318571">
    <property type="component" value="Chromosome 9"/>
</dbReference>
<evidence type="ECO:0000313" key="9">
    <source>
        <dbReference type="Proteomes" id="UP000318571"/>
    </source>
</evidence>
<keyword evidence="4 6" id="KW-1133">Transmembrane helix</keyword>
<proteinExistence type="predicted"/>
<comment type="caution">
    <text evidence="8">The sequence shown here is derived from an EMBL/GenBank/DDBJ whole genome shotgun (WGS) entry which is preliminary data.</text>
</comment>
<comment type="subcellular location">
    <subcellularLocation>
        <location evidence="1">Membrane</location>
        <topology evidence="1">Multi-pass membrane protein</topology>
    </subcellularLocation>
</comment>
<accession>A0A553NZK3</accession>
<evidence type="ECO:0000256" key="3">
    <source>
        <dbReference type="ARBA" id="ARBA00022692"/>
    </source>
</evidence>
<dbReference type="AlphaFoldDB" id="A0A553NZK3"/>
<dbReference type="SUPFAM" id="SSF103473">
    <property type="entry name" value="MFS general substrate transporter"/>
    <property type="match status" value="1"/>
</dbReference>
<feature type="transmembrane region" description="Helical" evidence="6">
    <location>
        <begin position="144"/>
        <end position="164"/>
    </location>
</feature>
<dbReference type="CDD" id="cd17353">
    <property type="entry name" value="MFS_OFA_like"/>
    <property type="match status" value="1"/>
</dbReference>
<dbReference type="STRING" id="6832.A0A553NZK3"/>
<gene>
    <name evidence="8" type="ORF">TCAL_01215</name>
</gene>
<evidence type="ECO:0000256" key="4">
    <source>
        <dbReference type="ARBA" id="ARBA00022989"/>
    </source>
</evidence>
<dbReference type="OMA" id="HQLWLMW"/>
<dbReference type="GO" id="GO:0022857">
    <property type="term" value="F:transmembrane transporter activity"/>
    <property type="evidence" value="ECO:0007669"/>
    <property type="project" value="InterPro"/>
</dbReference>
<feature type="transmembrane region" description="Helical" evidence="6">
    <location>
        <begin position="294"/>
        <end position="315"/>
    </location>
</feature>
<evidence type="ECO:0000259" key="7">
    <source>
        <dbReference type="PROSITE" id="PS50850"/>
    </source>
</evidence>
<evidence type="ECO:0000313" key="8">
    <source>
        <dbReference type="EMBL" id="TRY70848.1"/>
    </source>
</evidence>
<dbReference type="PROSITE" id="PS50850">
    <property type="entry name" value="MFS"/>
    <property type="match status" value="1"/>
</dbReference>
<dbReference type="PANTHER" id="PTHR43385">
    <property type="entry name" value="RIBOFLAVIN TRANSPORTER RIBJ"/>
    <property type="match status" value="1"/>
</dbReference>
<dbReference type="OrthoDB" id="410267at2759"/>
<feature type="transmembrane region" description="Helical" evidence="6">
    <location>
        <begin position="420"/>
        <end position="438"/>
    </location>
</feature>
<feature type="transmembrane region" description="Helical" evidence="6">
    <location>
        <begin position="444"/>
        <end position="465"/>
    </location>
</feature>
<keyword evidence="3 6" id="KW-0812">Transmembrane</keyword>
<evidence type="ECO:0000256" key="1">
    <source>
        <dbReference type="ARBA" id="ARBA00004141"/>
    </source>
</evidence>
<sequence length="488" mass="53685">MSSFSPAQKWDGTMALIGGFSLHLTLGTLYCFGNLNTYMCSYLRRYVHPGIGYSDMIWIPALATVGQGTFMTFSGYLEERIGVRFTILTGASIMTAGVYLTYFAIQFSVFLTVITYGFMFGLGTALSYAPPMGVAMRWFPRHKGLVNGVIVGGFGLGAFVFNQIQSSYLNPSNKALDPDGYFSDEAILNRVPSVFLLLGSIYGVVQLLAIFLINSPNRTEEASMVPLVVSAVDNDDDECIFGEDEELLQVTDELNQSAQSMSSVNLSQTSNSSANHSDGGDNLRPGQVLRTSEFWILWATFLCNTQAISYINTMYKAYGQSFIQDDHFLAFVGAFAAIFNASGRIFWGHLSDNFGHRVCIMISTMGLAILFSTLYFIQIGGKALFATWIWAIFFAFCANFVLLPTATAQCFGTKYSSKNYGLVMTGQAVSAPLTAVLTQMLHPVLGWFGMFTIIACFALICTLINSRFPPYPTPRAILRKLEMPTAQL</sequence>
<protein>
    <recommendedName>
        <fullName evidence="7">Major facilitator superfamily (MFS) profile domain-containing protein</fullName>
    </recommendedName>
</protein>
<dbReference type="GO" id="GO:0016020">
    <property type="term" value="C:membrane"/>
    <property type="evidence" value="ECO:0007669"/>
    <property type="project" value="UniProtKB-SubCell"/>
</dbReference>
<dbReference type="InterPro" id="IPR011701">
    <property type="entry name" value="MFS"/>
</dbReference>
<dbReference type="InterPro" id="IPR020846">
    <property type="entry name" value="MFS_dom"/>
</dbReference>
<dbReference type="EMBL" id="VCGU01000009">
    <property type="protein sequence ID" value="TRY70848.1"/>
    <property type="molecule type" value="Genomic_DNA"/>
</dbReference>
<reference evidence="8 9" key="1">
    <citation type="journal article" date="2018" name="Nat. Ecol. Evol.">
        <title>Genomic signatures of mitonuclear coevolution across populations of Tigriopus californicus.</title>
        <authorList>
            <person name="Barreto F.S."/>
            <person name="Watson E.T."/>
            <person name="Lima T.G."/>
            <person name="Willett C.S."/>
            <person name="Edmands S."/>
            <person name="Li W."/>
            <person name="Burton R.S."/>
        </authorList>
    </citation>
    <scope>NUCLEOTIDE SEQUENCE [LARGE SCALE GENOMIC DNA]</scope>
    <source>
        <strain evidence="8 9">San Diego</strain>
    </source>
</reference>
<keyword evidence="2" id="KW-0813">Transport</keyword>
<feature type="transmembrane region" description="Helical" evidence="6">
    <location>
        <begin position="12"/>
        <end position="35"/>
    </location>
</feature>
<evidence type="ECO:0000256" key="6">
    <source>
        <dbReference type="SAM" id="Phobius"/>
    </source>
</evidence>
<keyword evidence="9" id="KW-1185">Reference proteome</keyword>
<name>A0A553NZK3_TIGCA</name>
<dbReference type="Gene3D" id="1.20.1250.20">
    <property type="entry name" value="MFS general substrate transporter like domains"/>
    <property type="match status" value="2"/>
</dbReference>
<keyword evidence="5 6" id="KW-0472">Membrane</keyword>
<dbReference type="InterPro" id="IPR036259">
    <property type="entry name" value="MFS_trans_sf"/>
</dbReference>
<feature type="transmembrane region" description="Helical" evidence="6">
    <location>
        <begin position="383"/>
        <end position="408"/>
    </location>
</feature>